<name>A0A6B3NBD6_9CYAN</name>
<dbReference type="SUPFAM" id="SSF52980">
    <property type="entry name" value="Restriction endonuclease-like"/>
    <property type="match status" value="1"/>
</dbReference>
<organism evidence="2">
    <name type="scientific">Symploca sp. SIO1C4</name>
    <dbReference type="NCBI Taxonomy" id="2607765"/>
    <lineage>
        <taxon>Bacteria</taxon>
        <taxon>Bacillati</taxon>
        <taxon>Cyanobacteriota</taxon>
        <taxon>Cyanophyceae</taxon>
        <taxon>Coleofasciculales</taxon>
        <taxon>Coleofasciculaceae</taxon>
        <taxon>Symploca</taxon>
    </lineage>
</organism>
<dbReference type="InterPro" id="IPR011335">
    <property type="entry name" value="Restrct_endonuc-II-like"/>
</dbReference>
<dbReference type="GO" id="GO:0004519">
    <property type="term" value="F:endonuclease activity"/>
    <property type="evidence" value="ECO:0007669"/>
    <property type="project" value="UniProtKB-KW"/>
</dbReference>
<keyword evidence="2" id="KW-0378">Hydrolase</keyword>
<dbReference type="EMBL" id="JAAHFQ010000290">
    <property type="protein sequence ID" value="NER28987.1"/>
    <property type="molecule type" value="Genomic_DNA"/>
</dbReference>
<keyword evidence="2" id="KW-0255">Endonuclease</keyword>
<dbReference type="AlphaFoldDB" id="A0A6B3NBD6"/>
<evidence type="ECO:0000259" key="1">
    <source>
        <dbReference type="Pfam" id="PF05685"/>
    </source>
</evidence>
<gene>
    <name evidence="2" type="ORF">F6J89_15445</name>
</gene>
<proteinExistence type="predicted"/>
<dbReference type="CDD" id="cd06260">
    <property type="entry name" value="DUF820-like"/>
    <property type="match status" value="1"/>
</dbReference>
<dbReference type="Pfam" id="PF05685">
    <property type="entry name" value="Uma2"/>
    <property type="match status" value="1"/>
</dbReference>
<dbReference type="PANTHER" id="PTHR35400:SF1">
    <property type="entry name" value="SLR1083 PROTEIN"/>
    <property type="match status" value="1"/>
</dbReference>
<sequence>MNTLPTRIKIISDTWITATWDEYIQATENPDYDKAKFYYNNGKLRIEMSPLGNDHASDHSIITYALNLYATVKEINLNGKDNCTYRKTGYQDAQPDLSYYIGEKVDAIPYGTSIIKLDNFPPPTLVIEIANTSLADDKGEKRLLYENLEVQEYWIVDVQDIEIIAFAVENEGSRRIRSSQVLPKLKISLLEEALRRTRKTNHSKVGAWLLEQFQQ</sequence>
<feature type="domain" description="Putative restriction endonuclease" evidence="1">
    <location>
        <begin position="20"/>
        <end position="194"/>
    </location>
</feature>
<accession>A0A6B3NBD6</accession>
<keyword evidence="2" id="KW-0540">Nuclease</keyword>
<dbReference type="Gene3D" id="3.90.1570.10">
    <property type="entry name" value="tt1808, chain A"/>
    <property type="match status" value="1"/>
</dbReference>
<dbReference type="InterPro" id="IPR012296">
    <property type="entry name" value="Nuclease_put_TT1808"/>
</dbReference>
<evidence type="ECO:0000313" key="2">
    <source>
        <dbReference type="EMBL" id="NER28987.1"/>
    </source>
</evidence>
<dbReference type="PANTHER" id="PTHR35400">
    <property type="entry name" value="SLR1083 PROTEIN"/>
    <property type="match status" value="1"/>
</dbReference>
<protein>
    <submittedName>
        <fullName evidence="2">Uma2 family endonuclease</fullName>
    </submittedName>
</protein>
<comment type="caution">
    <text evidence="2">The sequence shown here is derived from an EMBL/GenBank/DDBJ whole genome shotgun (WGS) entry which is preliminary data.</text>
</comment>
<reference evidence="2" key="1">
    <citation type="submission" date="2019-11" db="EMBL/GenBank/DDBJ databases">
        <title>Genomic insights into an expanded diversity of filamentous marine cyanobacteria reveals the extraordinary biosynthetic potential of Moorea and Okeania.</title>
        <authorList>
            <person name="Ferreira Leao T."/>
            <person name="Wang M."/>
            <person name="Moss N."/>
            <person name="Da Silva R."/>
            <person name="Sanders J."/>
            <person name="Nurk S."/>
            <person name="Gurevich A."/>
            <person name="Humphrey G."/>
            <person name="Reher R."/>
            <person name="Zhu Q."/>
            <person name="Belda-Ferre P."/>
            <person name="Glukhov E."/>
            <person name="Rex R."/>
            <person name="Dorrestein P.C."/>
            <person name="Knight R."/>
            <person name="Pevzner P."/>
            <person name="Gerwick W.H."/>
            <person name="Gerwick L."/>
        </authorList>
    </citation>
    <scope>NUCLEOTIDE SEQUENCE</scope>
    <source>
        <strain evidence="2">SIO1C4</strain>
    </source>
</reference>
<dbReference type="InterPro" id="IPR008538">
    <property type="entry name" value="Uma2"/>
</dbReference>